<dbReference type="GO" id="GO:0006355">
    <property type="term" value="P:regulation of DNA-templated transcription"/>
    <property type="evidence" value="ECO:0007669"/>
    <property type="project" value="InterPro"/>
</dbReference>
<evidence type="ECO:0000256" key="1">
    <source>
        <dbReference type="ARBA" id="ARBA00023125"/>
    </source>
</evidence>
<dbReference type="SUPFAM" id="SSF46894">
    <property type="entry name" value="C-terminal effector domain of the bipartite response regulators"/>
    <property type="match status" value="1"/>
</dbReference>
<dbReference type="SUPFAM" id="SSF48452">
    <property type="entry name" value="TPR-like"/>
    <property type="match status" value="1"/>
</dbReference>
<protein>
    <recommendedName>
        <fullName evidence="4">OmpR/PhoB-type domain-containing protein</fullName>
    </recommendedName>
</protein>
<evidence type="ECO:0000313" key="5">
    <source>
        <dbReference type="EMBL" id="MXP28259.1"/>
    </source>
</evidence>
<dbReference type="Gene3D" id="3.40.50.10070">
    <property type="entry name" value="TolB, N-terminal domain"/>
    <property type="match status" value="1"/>
</dbReference>
<dbReference type="CDD" id="cd00383">
    <property type="entry name" value="trans_reg_C"/>
    <property type="match status" value="1"/>
</dbReference>
<keyword evidence="1 3" id="KW-0238">DNA-binding</keyword>
<dbReference type="Gene3D" id="1.10.10.10">
    <property type="entry name" value="Winged helix-like DNA-binding domain superfamily/Winged helix DNA-binding domain"/>
    <property type="match status" value="1"/>
</dbReference>
<evidence type="ECO:0000256" key="3">
    <source>
        <dbReference type="PROSITE-ProRule" id="PRU01091"/>
    </source>
</evidence>
<accession>A0A845AFQ6</accession>
<dbReference type="Pfam" id="PF00486">
    <property type="entry name" value="Trans_reg_C"/>
    <property type="match status" value="1"/>
</dbReference>
<organism evidence="5 6">
    <name type="scientific">Qipengyuania algicida</name>
    <dbReference type="NCBI Taxonomy" id="1836209"/>
    <lineage>
        <taxon>Bacteria</taxon>
        <taxon>Pseudomonadati</taxon>
        <taxon>Pseudomonadota</taxon>
        <taxon>Alphaproteobacteria</taxon>
        <taxon>Sphingomonadales</taxon>
        <taxon>Erythrobacteraceae</taxon>
        <taxon>Qipengyuania</taxon>
    </lineage>
</organism>
<dbReference type="OrthoDB" id="105971at2"/>
<comment type="caution">
    <text evidence="5">The sequence shown here is derived from an EMBL/GenBank/DDBJ whole genome shotgun (WGS) entry which is preliminary data.</text>
</comment>
<gene>
    <name evidence="5" type="ORF">GRI58_05415</name>
</gene>
<dbReference type="SMART" id="SM00862">
    <property type="entry name" value="Trans_reg_C"/>
    <property type="match status" value="1"/>
</dbReference>
<feature type="repeat" description="TPR" evidence="2">
    <location>
        <begin position="370"/>
        <end position="403"/>
    </location>
</feature>
<evidence type="ECO:0000313" key="6">
    <source>
        <dbReference type="Proteomes" id="UP000439780"/>
    </source>
</evidence>
<keyword evidence="6" id="KW-1185">Reference proteome</keyword>
<dbReference type="InterPro" id="IPR019734">
    <property type="entry name" value="TPR_rpt"/>
</dbReference>
<name>A0A845AFQ6_9SPHN</name>
<dbReference type="PROSITE" id="PS51755">
    <property type="entry name" value="OMPR_PHOB"/>
    <property type="match status" value="1"/>
</dbReference>
<dbReference type="InterPro" id="IPR011990">
    <property type="entry name" value="TPR-like_helical_dom_sf"/>
</dbReference>
<sequence>MTFPPADRAYGIEDAQRVLPVSPVRFRVGAFIADAASNRLDYAGVSHPVEPLVMDVLCFLAQRPGETISRDELIEHVWFFNPYADESLTRAVSLLRRIFRHDPDAKEYIATVWKRGYTLIARVASAEPGQHPAWVRQKIPARENEFAVAVLPFRRQSAEEDDAFLADGLTRDLTMLLSRVPRLRVAAYSSAQTAREGRDRVPAISDQLGVRYLVSGSLARQGDNFQLRVALMDGVDDAQLWAQRIDARLDQFYSVQDKIVLDVSTSLSSALHLSHSVALRGRRPFQLNAYELVQRAEALRLDYNSQTAHQIVTLLEQALEFDPEDGAVHAALAVQHTQNVTSKFCNAPLETFSLAKRHIDVGLTLSPHDPDVLAAAGITATMMGNARLAVRHLRAALDLDPNNAHTLAVLGWQQCWLTGEVEGLRMIETAEERAPHHPRFSVWAHYRGHCHIRLGQVEQAIDAYRDGEARNPGYSLNLVTLAAALAVAGKAKEAQATLIRLREIAPDYTLEDYNGLAHRMAYWFSEQLPRNIVASALAKVWNNLPAN</sequence>
<reference evidence="5 6" key="1">
    <citation type="submission" date="2019-12" db="EMBL/GenBank/DDBJ databases">
        <title>Genomic-based taxomic classification of the family Erythrobacteraceae.</title>
        <authorList>
            <person name="Xu L."/>
        </authorList>
    </citation>
    <scope>NUCLEOTIDE SEQUENCE [LARGE SCALE GENOMIC DNA]</scope>
    <source>
        <strain evidence="5 6">KEMB 9005-328</strain>
    </source>
</reference>
<dbReference type="PROSITE" id="PS50005">
    <property type="entry name" value="TPR"/>
    <property type="match status" value="1"/>
</dbReference>
<dbReference type="GO" id="GO:0003677">
    <property type="term" value="F:DNA binding"/>
    <property type="evidence" value="ECO:0007669"/>
    <property type="project" value="UniProtKB-UniRule"/>
</dbReference>
<dbReference type="RefSeq" id="WP_160752552.1">
    <property type="nucleotide sequence ID" value="NZ_WTYA01000003.1"/>
</dbReference>
<dbReference type="EMBL" id="WTYA01000003">
    <property type="protein sequence ID" value="MXP28259.1"/>
    <property type="molecule type" value="Genomic_DNA"/>
</dbReference>
<evidence type="ECO:0000259" key="4">
    <source>
        <dbReference type="PROSITE" id="PS51755"/>
    </source>
</evidence>
<evidence type="ECO:0000256" key="2">
    <source>
        <dbReference type="PROSITE-ProRule" id="PRU00339"/>
    </source>
</evidence>
<dbReference type="SMART" id="SM00028">
    <property type="entry name" value="TPR"/>
    <property type="match status" value="2"/>
</dbReference>
<dbReference type="GO" id="GO:0000160">
    <property type="term" value="P:phosphorelay signal transduction system"/>
    <property type="evidence" value="ECO:0007669"/>
    <property type="project" value="InterPro"/>
</dbReference>
<dbReference type="AlphaFoldDB" id="A0A845AFQ6"/>
<feature type="DNA-binding region" description="OmpR/PhoB-type" evidence="3">
    <location>
        <begin position="23"/>
        <end position="121"/>
    </location>
</feature>
<dbReference type="Proteomes" id="UP000439780">
    <property type="component" value="Unassembled WGS sequence"/>
</dbReference>
<feature type="domain" description="OmpR/PhoB-type" evidence="4">
    <location>
        <begin position="23"/>
        <end position="121"/>
    </location>
</feature>
<proteinExistence type="predicted"/>
<dbReference type="InterPro" id="IPR001867">
    <property type="entry name" value="OmpR/PhoB-type_DNA-bd"/>
</dbReference>
<keyword evidence="2" id="KW-0802">TPR repeat</keyword>
<dbReference type="Gene3D" id="1.25.40.10">
    <property type="entry name" value="Tetratricopeptide repeat domain"/>
    <property type="match status" value="1"/>
</dbReference>
<dbReference type="InterPro" id="IPR016032">
    <property type="entry name" value="Sig_transdc_resp-reg_C-effctor"/>
</dbReference>
<dbReference type="InterPro" id="IPR036388">
    <property type="entry name" value="WH-like_DNA-bd_sf"/>
</dbReference>